<evidence type="ECO:0000313" key="2">
    <source>
        <dbReference type="EMBL" id="BCB76902.1"/>
    </source>
</evidence>
<evidence type="ECO:0000313" key="3">
    <source>
        <dbReference type="Proteomes" id="UP000502508"/>
    </source>
</evidence>
<keyword evidence="3" id="KW-1185">Reference proteome</keyword>
<sequence length="99" mass="10895">MKCVGWAYSQMPRSFRVQVTFDFSWDKAFAPVRVTCGPYAPAGTAQVGGSLALAEISDPRCQVRGPSPTPSPTRDRRWTRSKEVGAQSYLLCSLGWPRG</sequence>
<dbReference type="EMBL" id="AP022870">
    <property type="protein sequence ID" value="BCB76902.1"/>
    <property type="molecule type" value="Genomic_DNA"/>
</dbReference>
<protein>
    <submittedName>
        <fullName evidence="2">Uncharacterized protein</fullName>
    </submittedName>
</protein>
<dbReference type="KEGG" id="pfla:Pflav_033120"/>
<reference evidence="2 3" key="2">
    <citation type="submission" date="2020-03" db="EMBL/GenBank/DDBJ databases">
        <authorList>
            <person name="Ichikawa N."/>
            <person name="Kimura A."/>
            <person name="Kitahashi Y."/>
            <person name="Uohara A."/>
        </authorList>
    </citation>
    <scope>NUCLEOTIDE SEQUENCE [LARGE SCALE GENOMIC DNA]</scope>
    <source>
        <strain evidence="2 3">NBRC 107702</strain>
    </source>
</reference>
<name>A0A6F8XSS4_9ACTN</name>
<evidence type="ECO:0000256" key="1">
    <source>
        <dbReference type="SAM" id="MobiDB-lite"/>
    </source>
</evidence>
<dbReference type="AlphaFoldDB" id="A0A6F8XSS4"/>
<accession>A0A6F8XSS4</accession>
<reference evidence="2 3" key="1">
    <citation type="submission" date="2020-03" db="EMBL/GenBank/DDBJ databases">
        <title>Whole genome shotgun sequence of Phytohabitans flavus NBRC 107702.</title>
        <authorList>
            <person name="Komaki H."/>
            <person name="Tamura T."/>
        </authorList>
    </citation>
    <scope>NUCLEOTIDE SEQUENCE [LARGE SCALE GENOMIC DNA]</scope>
    <source>
        <strain evidence="2 3">NBRC 107702</strain>
    </source>
</reference>
<gene>
    <name evidence="2" type="ORF">Pflav_033120</name>
</gene>
<dbReference type="Proteomes" id="UP000502508">
    <property type="component" value="Chromosome"/>
</dbReference>
<feature type="region of interest" description="Disordered" evidence="1">
    <location>
        <begin position="60"/>
        <end position="80"/>
    </location>
</feature>
<proteinExistence type="predicted"/>
<organism evidence="2 3">
    <name type="scientific">Phytohabitans flavus</name>
    <dbReference type="NCBI Taxonomy" id="1076124"/>
    <lineage>
        <taxon>Bacteria</taxon>
        <taxon>Bacillati</taxon>
        <taxon>Actinomycetota</taxon>
        <taxon>Actinomycetes</taxon>
        <taxon>Micromonosporales</taxon>
        <taxon>Micromonosporaceae</taxon>
    </lineage>
</organism>